<sequence length="198" mass="21359">MTTTSPRSRPRVEGEREAEIFSATRQLLVEYGYDRLTLAAVASAAKASKATLYRRWSGKADLVIDAVAGGGADRVIDTGSLRGDLMAAAETPGDLADDLPGMIGALVAALHRDAELTEAFRTRFLEPKLTQTRTIFERARDRGEVAGQADLQTLGSILPALCSHEAFLFGVQTTPERIRQIIDEVVLPACRATLDSDS</sequence>
<dbReference type="InterPro" id="IPR023772">
    <property type="entry name" value="DNA-bd_HTH_TetR-type_CS"/>
</dbReference>
<dbReference type="RefSeq" id="WP_204917818.1">
    <property type="nucleotide sequence ID" value="NZ_BAAAQP010000001.1"/>
</dbReference>
<keyword evidence="2 4" id="KW-0238">DNA-binding</keyword>
<dbReference type="Pfam" id="PF00440">
    <property type="entry name" value="TetR_N"/>
    <property type="match status" value="1"/>
</dbReference>
<dbReference type="SUPFAM" id="SSF46689">
    <property type="entry name" value="Homeodomain-like"/>
    <property type="match status" value="1"/>
</dbReference>
<gene>
    <name evidence="6" type="ORF">JOE57_002137</name>
</gene>
<dbReference type="Proteomes" id="UP000704762">
    <property type="component" value="Unassembled WGS sequence"/>
</dbReference>
<protein>
    <submittedName>
        <fullName evidence="6">AcrR family transcriptional regulator</fullName>
    </submittedName>
</protein>
<keyword evidence="3" id="KW-0804">Transcription</keyword>
<dbReference type="PANTHER" id="PTHR30055">
    <property type="entry name" value="HTH-TYPE TRANSCRIPTIONAL REGULATOR RUTR"/>
    <property type="match status" value="1"/>
</dbReference>
<keyword evidence="7" id="KW-1185">Reference proteome</keyword>
<dbReference type="PANTHER" id="PTHR30055:SF148">
    <property type="entry name" value="TETR-FAMILY TRANSCRIPTIONAL REGULATOR"/>
    <property type="match status" value="1"/>
</dbReference>
<evidence type="ECO:0000313" key="6">
    <source>
        <dbReference type="EMBL" id="MBM7799216.1"/>
    </source>
</evidence>
<evidence type="ECO:0000256" key="1">
    <source>
        <dbReference type="ARBA" id="ARBA00023015"/>
    </source>
</evidence>
<dbReference type="EMBL" id="JAFBCF010000001">
    <property type="protein sequence ID" value="MBM7799216.1"/>
    <property type="molecule type" value="Genomic_DNA"/>
</dbReference>
<evidence type="ECO:0000259" key="5">
    <source>
        <dbReference type="PROSITE" id="PS50977"/>
    </source>
</evidence>
<feature type="domain" description="HTH tetR-type" evidence="5">
    <location>
        <begin position="14"/>
        <end position="74"/>
    </location>
</feature>
<evidence type="ECO:0000256" key="3">
    <source>
        <dbReference type="ARBA" id="ARBA00023163"/>
    </source>
</evidence>
<dbReference type="InterPro" id="IPR050109">
    <property type="entry name" value="HTH-type_TetR-like_transc_reg"/>
</dbReference>
<dbReference type="SUPFAM" id="SSF48498">
    <property type="entry name" value="Tetracyclin repressor-like, C-terminal domain"/>
    <property type="match status" value="1"/>
</dbReference>
<dbReference type="InterPro" id="IPR009057">
    <property type="entry name" value="Homeodomain-like_sf"/>
</dbReference>
<proteinExistence type="predicted"/>
<dbReference type="Pfam" id="PF16859">
    <property type="entry name" value="TetR_C_11"/>
    <property type="match status" value="1"/>
</dbReference>
<dbReference type="Gene3D" id="1.10.10.60">
    <property type="entry name" value="Homeodomain-like"/>
    <property type="match status" value="1"/>
</dbReference>
<dbReference type="PROSITE" id="PS01081">
    <property type="entry name" value="HTH_TETR_1"/>
    <property type="match status" value="1"/>
</dbReference>
<reference evidence="6 7" key="1">
    <citation type="submission" date="2021-01" db="EMBL/GenBank/DDBJ databases">
        <title>Sequencing the genomes of 1000 actinobacteria strains.</title>
        <authorList>
            <person name="Klenk H.-P."/>
        </authorList>
    </citation>
    <scope>NUCLEOTIDE SEQUENCE [LARGE SCALE GENOMIC DNA]</scope>
    <source>
        <strain evidence="6 7">DSM 18662</strain>
    </source>
</reference>
<accession>A0ABS2RM14</accession>
<organism evidence="6 7">
    <name type="scientific">Microlunatus panaciterrae</name>
    <dbReference type="NCBI Taxonomy" id="400768"/>
    <lineage>
        <taxon>Bacteria</taxon>
        <taxon>Bacillati</taxon>
        <taxon>Actinomycetota</taxon>
        <taxon>Actinomycetes</taxon>
        <taxon>Propionibacteriales</taxon>
        <taxon>Propionibacteriaceae</taxon>
        <taxon>Microlunatus</taxon>
    </lineage>
</organism>
<dbReference type="InterPro" id="IPR036271">
    <property type="entry name" value="Tet_transcr_reg_TetR-rel_C_sf"/>
</dbReference>
<dbReference type="InterPro" id="IPR011075">
    <property type="entry name" value="TetR_C"/>
</dbReference>
<evidence type="ECO:0000256" key="2">
    <source>
        <dbReference type="ARBA" id="ARBA00023125"/>
    </source>
</evidence>
<keyword evidence="1" id="KW-0805">Transcription regulation</keyword>
<name>A0ABS2RM14_9ACTN</name>
<dbReference type="PROSITE" id="PS50977">
    <property type="entry name" value="HTH_TETR_2"/>
    <property type="match status" value="1"/>
</dbReference>
<feature type="DNA-binding region" description="H-T-H motif" evidence="4">
    <location>
        <begin position="37"/>
        <end position="56"/>
    </location>
</feature>
<comment type="caution">
    <text evidence="6">The sequence shown here is derived from an EMBL/GenBank/DDBJ whole genome shotgun (WGS) entry which is preliminary data.</text>
</comment>
<dbReference type="PRINTS" id="PR00455">
    <property type="entry name" value="HTHTETR"/>
</dbReference>
<dbReference type="Gene3D" id="1.10.357.10">
    <property type="entry name" value="Tetracycline Repressor, domain 2"/>
    <property type="match status" value="1"/>
</dbReference>
<evidence type="ECO:0000313" key="7">
    <source>
        <dbReference type="Proteomes" id="UP000704762"/>
    </source>
</evidence>
<dbReference type="InterPro" id="IPR001647">
    <property type="entry name" value="HTH_TetR"/>
</dbReference>
<evidence type="ECO:0000256" key="4">
    <source>
        <dbReference type="PROSITE-ProRule" id="PRU00335"/>
    </source>
</evidence>